<organism evidence="5 6">
    <name type="scientific">Clostridium innocuum</name>
    <dbReference type="NCBI Taxonomy" id="1522"/>
    <lineage>
        <taxon>Bacteria</taxon>
        <taxon>Bacillati</taxon>
        <taxon>Bacillota</taxon>
        <taxon>Clostridia</taxon>
        <taxon>Eubacteriales</taxon>
        <taxon>Clostridiaceae</taxon>
        <taxon>Clostridium</taxon>
    </lineage>
</organism>
<dbReference type="EMBL" id="CP048838">
    <property type="protein sequence ID" value="QJA01910.1"/>
    <property type="molecule type" value="Genomic_DNA"/>
</dbReference>
<dbReference type="RefSeq" id="WP_002608045.1">
    <property type="nucleotide sequence ID" value="NZ_BAAACC010000022.1"/>
</dbReference>
<reference evidence="5 6" key="1">
    <citation type="submission" date="2020-02" db="EMBL/GenBank/DDBJ databases">
        <authorList>
            <person name="Kociolek L.K."/>
            <person name="Ozer E.A."/>
        </authorList>
    </citation>
    <scope>NUCLEOTIDE SEQUENCE [LARGE SCALE GENOMIC DNA]</scope>
    <source>
        <strain evidence="5 6">ATCC 14501</strain>
    </source>
</reference>
<evidence type="ECO:0000256" key="1">
    <source>
        <dbReference type="ARBA" id="ARBA00010838"/>
    </source>
</evidence>
<dbReference type="InterPro" id="IPR001360">
    <property type="entry name" value="Glyco_hydro_1"/>
</dbReference>
<gene>
    <name evidence="5" type="ORF">G4D54_05465</name>
</gene>
<dbReference type="PANTHER" id="PTHR10353">
    <property type="entry name" value="GLYCOSYL HYDROLASE"/>
    <property type="match status" value="1"/>
</dbReference>
<evidence type="ECO:0000313" key="5">
    <source>
        <dbReference type="EMBL" id="QJA01910.1"/>
    </source>
</evidence>
<dbReference type="Pfam" id="PF00232">
    <property type="entry name" value="Glyco_hydro_1"/>
    <property type="match status" value="1"/>
</dbReference>
<dbReference type="GO" id="GO:0008422">
    <property type="term" value="F:beta-glucosidase activity"/>
    <property type="evidence" value="ECO:0007669"/>
    <property type="project" value="TreeGrafter"/>
</dbReference>
<dbReference type="InterPro" id="IPR033132">
    <property type="entry name" value="GH_1_N_CS"/>
</dbReference>
<dbReference type="PANTHER" id="PTHR10353:SF36">
    <property type="entry name" value="LP05116P"/>
    <property type="match status" value="1"/>
</dbReference>
<dbReference type="GO" id="GO:0016052">
    <property type="term" value="P:carbohydrate catabolic process"/>
    <property type="evidence" value="ECO:0007669"/>
    <property type="project" value="TreeGrafter"/>
</dbReference>
<dbReference type="Proteomes" id="UP000503330">
    <property type="component" value="Chromosome"/>
</dbReference>
<dbReference type="PROSITE" id="PS00653">
    <property type="entry name" value="GLYCOSYL_HYDROL_F1_2"/>
    <property type="match status" value="1"/>
</dbReference>
<dbReference type="GO" id="GO:0005829">
    <property type="term" value="C:cytosol"/>
    <property type="evidence" value="ECO:0007669"/>
    <property type="project" value="TreeGrafter"/>
</dbReference>
<dbReference type="GeneID" id="61924964"/>
<sequence>MKEQFLWGSATAAYQCEGAWNEGGRGLTQWDVFSHESDRNLNHVTGDTASDFYHHYEEDIRMLHESNQNSYRFSIAWTRIFPNGYGEINQEGVNFYNRIIDLCLQYHIEPNVTLHHYDLPIELAENGGWLNDKTIDYFVDYARTCFELFGDRVKLWVTINELSFYAHCCFLVGNYPPHHELDFTSYSKVIYNGLLASAKAVTAYRKLKQGGKIGIVHPCGSVESLHDDSDYAQARYNAELYCIRCILDPAVKGEIPQELIVKMKDSGLDTSFIREEDKKILKEGIVDFIGLNFYLRELVKPCMDGVTKMSMNNKGKGSDVMEGTSIHGWFASDNDPWTEKNHWGREVHPKSLYDALTYLDRLYPQVPIYVTENGHALYDELEKGEIHDIERIRIVQGFLDWMLQAKKQGVNVKGYYMWSTMDLYSWVNGYKKRYGLVYIDFDDNCKRIAKDSFYWYKRYIEDYQRRETAVI</sequence>
<name>A0AAP9MCH4_CLOIN</name>
<keyword evidence="2 5" id="KW-0378">Hydrolase</keyword>
<evidence type="ECO:0000256" key="4">
    <source>
        <dbReference type="RuleBase" id="RU003690"/>
    </source>
</evidence>
<evidence type="ECO:0000313" key="6">
    <source>
        <dbReference type="Proteomes" id="UP000503330"/>
    </source>
</evidence>
<dbReference type="SUPFAM" id="SSF51445">
    <property type="entry name" value="(Trans)glycosidases"/>
    <property type="match status" value="1"/>
</dbReference>
<dbReference type="AlphaFoldDB" id="A0AAP9MCH4"/>
<dbReference type="PRINTS" id="PR00131">
    <property type="entry name" value="GLHYDRLASE1"/>
</dbReference>
<evidence type="ECO:0000256" key="3">
    <source>
        <dbReference type="ARBA" id="ARBA00023295"/>
    </source>
</evidence>
<dbReference type="InterPro" id="IPR017853">
    <property type="entry name" value="GH"/>
</dbReference>
<keyword evidence="3" id="KW-0326">Glycosidase</keyword>
<evidence type="ECO:0000256" key="2">
    <source>
        <dbReference type="ARBA" id="ARBA00022801"/>
    </source>
</evidence>
<proteinExistence type="inferred from homology"/>
<dbReference type="FunFam" id="3.20.20.80:FF:000004">
    <property type="entry name" value="Beta-glucosidase 6-phospho-beta-glucosidase"/>
    <property type="match status" value="1"/>
</dbReference>
<comment type="similarity">
    <text evidence="1 4">Belongs to the glycosyl hydrolase 1 family.</text>
</comment>
<accession>A0AAP9MCH4</accession>
<protein>
    <submittedName>
        <fullName evidence="5">Glycoside hydrolase family 1 protein</fullName>
    </submittedName>
</protein>
<dbReference type="Gene3D" id="3.20.20.80">
    <property type="entry name" value="Glycosidases"/>
    <property type="match status" value="1"/>
</dbReference>